<dbReference type="Proteomes" id="UP000226328">
    <property type="component" value="Segment"/>
</dbReference>
<gene>
    <name evidence="1" type="primary">101</name>
    <name evidence="1" type="ORF">SEA_LASTHOPE_101</name>
</gene>
<keyword evidence="2" id="KW-1185">Reference proteome</keyword>
<reference evidence="1 2" key="1">
    <citation type="submission" date="2017-05" db="EMBL/GenBank/DDBJ databases">
        <authorList>
            <person name="Gomez-Rosado J.O."/>
            <person name="Gonzalez-Garcia E.M."/>
            <person name="Gonzalez-Leon M.A."/>
            <person name="Gonzalez-Rodriguez J."/>
            <person name="Gonzalez-Santos L.I."/>
            <person name="Goveo-Rivera I.A."/>
            <person name="Gutierrez-Silva J.C."/>
            <person name="Issa-Mahmud S."/>
            <person name="Lopez-Llera J.N."/>
            <person name="Marrero-Visalden G."/>
            <person name="Muyet-Blasini E."/>
            <person name="Ortiz-Torres X.D."/>
            <person name="Palacios-Vallejo J.G."/>
            <person name="Pichardo-Gonzalez P.A."/>
            <person name="Pou-Acosta P.M."/>
            <person name="Velez-Velazquez R.M."/>
            <person name="Fernandez-Martinez M."/>
            <person name="Maldonado-Vazquez N."/>
            <person name="Rubin M."/>
            <person name="Vazquez E."/>
            <person name="Stoner T.H."/>
            <person name="Garlena R.A."/>
            <person name="Russell D.A."/>
            <person name="Pope W.H."/>
            <person name="Jacobs-Sera D."/>
            <person name="Hatfull G.F."/>
        </authorList>
    </citation>
    <scope>NUCLEOTIDE SEQUENCE [LARGE SCALE GENOMIC DNA]</scope>
</reference>
<name>A0A222ZRY1_9CAUD</name>
<evidence type="ECO:0000313" key="1">
    <source>
        <dbReference type="EMBL" id="ASR87268.1"/>
    </source>
</evidence>
<dbReference type="GeneID" id="60324762"/>
<dbReference type="KEGG" id="vg:60324762"/>
<dbReference type="RefSeq" id="YP_009953295.1">
    <property type="nucleotide sequence ID" value="NC_051620.1"/>
</dbReference>
<dbReference type="EMBL" id="MF140416">
    <property type="protein sequence ID" value="ASR87268.1"/>
    <property type="molecule type" value="Genomic_DNA"/>
</dbReference>
<proteinExistence type="predicted"/>
<evidence type="ECO:0000313" key="2">
    <source>
        <dbReference type="Proteomes" id="UP000226328"/>
    </source>
</evidence>
<protein>
    <submittedName>
        <fullName evidence="1">Uncharacterized protein</fullName>
    </submittedName>
</protein>
<accession>A0A222ZRY1</accession>
<organism evidence="1 2">
    <name type="scientific">Mycobacterium phage LastHope</name>
    <dbReference type="NCBI Taxonomy" id="2015886"/>
    <lineage>
        <taxon>Viruses</taxon>
        <taxon>Duplodnaviria</taxon>
        <taxon>Heunggongvirae</taxon>
        <taxon>Uroviricota</taxon>
        <taxon>Caudoviricetes</taxon>
        <taxon>Weiservirinae</taxon>
        <taxon>Anayavirus</taxon>
        <taxon>Anayavirus lasthope</taxon>
    </lineage>
</organism>
<sequence length="102" mass="11161">MAETPEKASKLPETIGRILAPVGAAMAPIIAERLAQELREFKAEAIEALVEAVKERLPDLSDLDDDVLALIKGALPNLDQLDDRVRAAIRDLFDGLPFPFKL</sequence>